<gene>
    <name evidence="4" type="ORF">DLJ53_29855</name>
</gene>
<dbReference type="Pfam" id="PF08240">
    <property type="entry name" value="ADH_N"/>
    <property type="match status" value="1"/>
</dbReference>
<evidence type="ECO:0000256" key="1">
    <source>
        <dbReference type="ARBA" id="ARBA00022857"/>
    </source>
</evidence>
<dbReference type="InterPro" id="IPR011032">
    <property type="entry name" value="GroES-like_sf"/>
</dbReference>
<comment type="caution">
    <text evidence="4">The sequence shown here is derived from an EMBL/GenBank/DDBJ whole genome shotgun (WGS) entry which is preliminary data.</text>
</comment>
<organism evidence="4 5">
    <name type="scientific">Acuticoccus sediminis</name>
    <dbReference type="NCBI Taxonomy" id="2184697"/>
    <lineage>
        <taxon>Bacteria</taxon>
        <taxon>Pseudomonadati</taxon>
        <taxon>Pseudomonadota</taxon>
        <taxon>Alphaproteobacteria</taxon>
        <taxon>Hyphomicrobiales</taxon>
        <taxon>Amorphaceae</taxon>
        <taxon>Acuticoccus</taxon>
    </lineage>
</organism>
<dbReference type="AlphaFoldDB" id="A0A8B2NFB6"/>
<dbReference type="Proteomes" id="UP000249590">
    <property type="component" value="Unassembled WGS sequence"/>
</dbReference>
<dbReference type="PANTHER" id="PTHR48106">
    <property type="entry name" value="QUINONE OXIDOREDUCTASE PIG3-RELATED"/>
    <property type="match status" value="1"/>
</dbReference>
<evidence type="ECO:0000256" key="2">
    <source>
        <dbReference type="ARBA" id="ARBA00023002"/>
    </source>
</evidence>
<dbReference type="InterPro" id="IPR013154">
    <property type="entry name" value="ADH-like_N"/>
</dbReference>
<dbReference type="NCBIfam" id="TIGR02824">
    <property type="entry name" value="quinone_pig3"/>
    <property type="match status" value="1"/>
</dbReference>
<dbReference type="Gene3D" id="3.40.50.720">
    <property type="entry name" value="NAD(P)-binding Rossmann-like Domain"/>
    <property type="match status" value="1"/>
</dbReference>
<dbReference type="Gene3D" id="3.90.180.10">
    <property type="entry name" value="Medium-chain alcohol dehydrogenases, catalytic domain"/>
    <property type="match status" value="1"/>
</dbReference>
<evidence type="ECO:0000313" key="5">
    <source>
        <dbReference type="Proteomes" id="UP000249590"/>
    </source>
</evidence>
<evidence type="ECO:0000313" key="4">
    <source>
        <dbReference type="EMBL" id="RAH97468.1"/>
    </source>
</evidence>
<dbReference type="SUPFAM" id="SSF50129">
    <property type="entry name" value="GroES-like"/>
    <property type="match status" value="1"/>
</dbReference>
<dbReference type="GO" id="GO:0070402">
    <property type="term" value="F:NADPH binding"/>
    <property type="evidence" value="ECO:0007669"/>
    <property type="project" value="TreeGrafter"/>
</dbReference>
<proteinExistence type="predicted"/>
<dbReference type="InterPro" id="IPR020843">
    <property type="entry name" value="ER"/>
</dbReference>
<keyword evidence="1" id="KW-0521">NADP</keyword>
<dbReference type="PANTHER" id="PTHR48106:SF8">
    <property type="entry name" value="OS02G0805600 PROTEIN"/>
    <property type="match status" value="1"/>
</dbReference>
<keyword evidence="5" id="KW-1185">Reference proteome</keyword>
<accession>A0A8B2NFB6</accession>
<name>A0A8B2NFB6_9HYPH</name>
<dbReference type="EMBL" id="QHHQ01000009">
    <property type="protein sequence ID" value="RAH97468.1"/>
    <property type="molecule type" value="Genomic_DNA"/>
</dbReference>
<dbReference type="CDD" id="cd05276">
    <property type="entry name" value="p53_inducible_oxidoreductase"/>
    <property type="match status" value="1"/>
</dbReference>
<reference evidence="4 5" key="1">
    <citation type="submission" date="2018-05" db="EMBL/GenBank/DDBJ databases">
        <title>Acuticoccus sediminis sp. nov., isolated from deep-sea sediment of Indian Ocean.</title>
        <authorList>
            <person name="Liu X."/>
            <person name="Lai Q."/>
            <person name="Du Y."/>
            <person name="Sun F."/>
            <person name="Zhang X."/>
            <person name="Wang S."/>
            <person name="Shao Z."/>
        </authorList>
    </citation>
    <scope>NUCLEOTIDE SEQUENCE [LARGE SCALE GENOMIC DNA]</scope>
    <source>
        <strain evidence="4 5">PTG4-2</strain>
    </source>
</reference>
<dbReference type="InterPro" id="IPR036291">
    <property type="entry name" value="NAD(P)-bd_dom_sf"/>
</dbReference>
<feature type="domain" description="Enoyl reductase (ER)" evidence="3">
    <location>
        <begin position="10"/>
        <end position="323"/>
    </location>
</feature>
<dbReference type="Pfam" id="PF00107">
    <property type="entry name" value="ADH_zinc_N"/>
    <property type="match status" value="1"/>
</dbReference>
<dbReference type="OrthoDB" id="9780520at2"/>
<protein>
    <submittedName>
        <fullName evidence="4">NAD(P)H-quinone oxidoreductase</fullName>
    </submittedName>
</protein>
<dbReference type="GO" id="GO:0016651">
    <property type="term" value="F:oxidoreductase activity, acting on NAD(P)H"/>
    <property type="evidence" value="ECO:0007669"/>
    <property type="project" value="TreeGrafter"/>
</dbReference>
<evidence type="ECO:0000259" key="3">
    <source>
        <dbReference type="SMART" id="SM00829"/>
    </source>
</evidence>
<dbReference type="SMART" id="SM00829">
    <property type="entry name" value="PKS_ER"/>
    <property type="match status" value="1"/>
</dbReference>
<dbReference type="InterPro" id="IPR014189">
    <property type="entry name" value="Quinone_OxRdtase_PIG3"/>
</dbReference>
<sequence>MQCVRAEPFGGPEVLKVLEAPRPEPGEGEVLIRVEAAGVNRPDIVQRLGNYPPPPGVTDILGLEVAGEVVAIGAAVDGFAVGDRVCALVAGGGYAQYVAAPAVQVLPIPGGLSAVEAAAIPETYFTVWANVFLLGRLAAGETLLVHGGASGIGTTAIALAAAMGARVLATVRDERKAALCRSLGAEVAIDYTTENFADRVLEATGGKGVDVVLDMRGGPFFPENLRCLAYRGRMVSIASLAGRVAELDISLMMRKQATITGSTLRARPVAEKGAIAAALREHVWPLFERGAVRPVVDRTFPLAEASEAHRLIEANKVNGKVVLELP</sequence>
<dbReference type="InterPro" id="IPR013149">
    <property type="entry name" value="ADH-like_C"/>
</dbReference>
<dbReference type="SUPFAM" id="SSF51735">
    <property type="entry name" value="NAD(P)-binding Rossmann-fold domains"/>
    <property type="match status" value="1"/>
</dbReference>
<keyword evidence="2" id="KW-0560">Oxidoreductase</keyword>